<keyword evidence="2 4" id="KW-0067">ATP-binding</keyword>
<proteinExistence type="inferred from homology"/>
<dbReference type="InterPro" id="IPR053931">
    <property type="entry name" value="RapZ_C"/>
</dbReference>
<dbReference type="RefSeq" id="WP_119034358.1">
    <property type="nucleotide sequence ID" value="NZ_QXDC01000002.1"/>
</dbReference>
<feature type="domain" description="RapZ C-terminal" evidence="7">
    <location>
        <begin position="172"/>
        <end position="290"/>
    </location>
</feature>
<dbReference type="SUPFAM" id="SSF52540">
    <property type="entry name" value="P-loop containing nucleoside triphosphate hydrolases"/>
    <property type="match status" value="1"/>
</dbReference>
<gene>
    <name evidence="8" type="ORF">DFR49_0403</name>
</gene>
<sequence length="305" mass="34033">MKHIPKEILLITGMSGAGKSTVLKTLEDLGWEVVDNLPLILLDRLLSAPPPKDAASDSRPLALGIGTRTRDFDPQRIVERIKALRERHGYDIGTLFLDCPGQELERRYDETRRRHPLASDRPASDGIWRERELLAPLRRWANRLIDTGDLAPNELRQQIRDTFARDGLDQPTLSVMSFGYARGVPRNADLVFDMRFLRNPHWVDALRPGTGLDADVSAYIAEDPAYAEAMTRIESLLMLLLPRYRAEGKAYVTIAFGCTGGRHRSVHVAERIGARLHAEGFSPTVSHRDLGTAPQDTLEDAATGA</sequence>
<evidence type="ECO:0000256" key="3">
    <source>
        <dbReference type="ARBA" id="ARBA00023134"/>
    </source>
</evidence>
<organism evidence="8 9">
    <name type="scientific">Hephaestia caeni</name>
    <dbReference type="NCBI Taxonomy" id="645617"/>
    <lineage>
        <taxon>Bacteria</taxon>
        <taxon>Pseudomonadati</taxon>
        <taxon>Pseudomonadota</taxon>
        <taxon>Alphaproteobacteria</taxon>
        <taxon>Sphingomonadales</taxon>
        <taxon>Sphingomonadaceae</taxon>
        <taxon>Hephaestia</taxon>
    </lineage>
</organism>
<comment type="caution">
    <text evidence="4">Lacks conserved residue(s) required for the propagation of feature annotation.</text>
</comment>
<protein>
    <submittedName>
        <fullName evidence="8">UPF0042 nucleotide-binding protein</fullName>
    </submittedName>
</protein>
<evidence type="ECO:0000313" key="9">
    <source>
        <dbReference type="Proteomes" id="UP000266568"/>
    </source>
</evidence>
<dbReference type="Proteomes" id="UP000266568">
    <property type="component" value="Unassembled WGS sequence"/>
</dbReference>
<dbReference type="AlphaFoldDB" id="A0A397PF70"/>
<comment type="caution">
    <text evidence="8">The sequence shown here is derived from an EMBL/GenBank/DDBJ whole genome shotgun (WGS) entry which is preliminary data.</text>
</comment>
<name>A0A397PF70_9SPHN</name>
<dbReference type="Gene3D" id="3.40.50.300">
    <property type="entry name" value="P-loop containing nucleotide triphosphate hydrolases"/>
    <property type="match status" value="1"/>
</dbReference>
<evidence type="ECO:0000256" key="1">
    <source>
        <dbReference type="ARBA" id="ARBA00022741"/>
    </source>
</evidence>
<evidence type="ECO:0000313" key="8">
    <source>
        <dbReference type="EMBL" id="RIA45875.1"/>
    </source>
</evidence>
<keyword evidence="3 4" id="KW-0342">GTP-binding</keyword>
<dbReference type="NCBIfam" id="NF003828">
    <property type="entry name" value="PRK05416.1"/>
    <property type="match status" value="1"/>
</dbReference>
<reference evidence="8 9" key="1">
    <citation type="submission" date="2018-08" db="EMBL/GenBank/DDBJ databases">
        <title>Genomic Encyclopedia of Type Strains, Phase IV (KMG-IV): sequencing the most valuable type-strain genomes for metagenomic binning, comparative biology and taxonomic classification.</title>
        <authorList>
            <person name="Goeker M."/>
        </authorList>
    </citation>
    <scope>NUCLEOTIDE SEQUENCE [LARGE SCALE GENOMIC DNA]</scope>
    <source>
        <strain evidence="8 9">DSM 25527</strain>
    </source>
</reference>
<dbReference type="OrthoDB" id="9784461at2"/>
<dbReference type="PIRSF" id="PIRSF005052">
    <property type="entry name" value="P-loopkin"/>
    <property type="match status" value="1"/>
</dbReference>
<dbReference type="InterPro" id="IPR053930">
    <property type="entry name" value="RapZ-like_N"/>
</dbReference>
<dbReference type="InterPro" id="IPR027417">
    <property type="entry name" value="P-loop_NTPase"/>
</dbReference>
<evidence type="ECO:0000256" key="2">
    <source>
        <dbReference type="ARBA" id="ARBA00022840"/>
    </source>
</evidence>
<evidence type="ECO:0000259" key="6">
    <source>
        <dbReference type="Pfam" id="PF03668"/>
    </source>
</evidence>
<dbReference type="Pfam" id="PF22740">
    <property type="entry name" value="PapZ_C"/>
    <property type="match status" value="1"/>
</dbReference>
<dbReference type="PANTHER" id="PTHR30448:SF0">
    <property type="entry name" value="RNASE ADAPTER PROTEIN RAPZ"/>
    <property type="match status" value="1"/>
</dbReference>
<dbReference type="HAMAP" id="MF_00636">
    <property type="entry name" value="RapZ_like"/>
    <property type="match status" value="1"/>
</dbReference>
<feature type="domain" description="RapZ-like N-terminal" evidence="6">
    <location>
        <begin position="7"/>
        <end position="165"/>
    </location>
</feature>
<dbReference type="GO" id="GO:0005525">
    <property type="term" value="F:GTP binding"/>
    <property type="evidence" value="ECO:0007669"/>
    <property type="project" value="UniProtKB-UniRule"/>
</dbReference>
<dbReference type="InterPro" id="IPR005337">
    <property type="entry name" value="RapZ-like"/>
</dbReference>
<feature type="binding site" evidence="4">
    <location>
        <begin position="13"/>
        <end position="20"/>
    </location>
    <ligand>
        <name>ATP</name>
        <dbReference type="ChEBI" id="CHEBI:30616"/>
    </ligand>
</feature>
<accession>A0A397PF70</accession>
<evidence type="ECO:0000256" key="4">
    <source>
        <dbReference type="HAMAP-Rule" id="MF_00636"/>
    </source>
</evidence>
<feature type="region of interest" description="Disordered" evidence="5">
    <location>
        <begin position="285"/>
        <end position="305"/>
    </location>
</feature>
<evidence type="ECO:0000256" key="5">
    <source>
        <dbReference type="SAM" id="MobiDB-lite"/>
    </source>
</evidence>
<evidence type="ECO:0000259" key="7">
    <source>
        <dbReference type="Pfam" id="PF22740"/>
    </source>
</evidence>
<dbReference type="Pfam" id="PF03668">
    <property type="entry name" value="RapZ-like_N"/>
    <property type="match status" value="1"/>
</dbReference>
<dbReference type="PANTHER" id="PTHR30448">
    <property type="entry name" value="RNASE ADAPTER PROTEIN RAPZ"/>
    <property type="match status" value="1"/>
</dbReference>
<keyword evidence="1 4" id="KW-0547">Nucleotide-binding</keyword>
<dbReference type="EMBL" id="QXDC01000002">
    <property type="protein sequence ID" value="RIA45875.1"/>
    <property type="molecule type" value="Genomic_DNA"/>
</dbReference>
<dbReference type="GO" id="GO:0005524">
    <property type="term" value="F:ATP binding"/>
    <property type="evidence" value="ECO:0007669"/>
    <property type="project" value="UniProtKB-UniRule"/>
</dbReference>
<keyword evidence="9" id="KW-1185">Reference proteome</keyword>